<name>A0A6P0UK37_9FLAO</name>
<gene>
    <name evidence="5" type="ORF">GWK08_09795</name>
</gene>
<evidence type="ECO:0000313" key="6">
    <source>
        <dbReference type="Proteomes" id="UP000468581"/>
    </source>
</evidence>
<evidence type="ECO:0000256" key="2">
    <source>
        <dbReference type="ARBA" id="ARBA00023145"/>
    </source>
</evidence>
<dbReference type="RefSeq" id="WP_163606837.1">
    <property type="nucleotide sequence ID" value="NZ_JAABOO010000002.1"/>
</dbReference>
<accession>A0A6P0UK37</accession>
<protein>
    <submittedName>
        <fullName evidence="5">Phosphatidylserine decarboxylase</fullName>
    </submittedName>
</protein>
<keyword evidence="4" id="KW-0670">Pyruvate</keyword>
<dbReference type="Pfam" id="PF02666">
    <property type="entry name" value="PS_Dcarbxylase"/>
    <property type="match status" value="1"/>
</dbReference>
<evidence type="ECO:0000256" key="1">
    <source>
        <dbReference type="ARBA" id="ARBA00022793"/>
    </source>
</evidence>
<dbReference type="Proteomes" id="UP000468581">
    <property type="component" value="Unassembled WGS sequence"/>
</dbReference>
<evidence type="ECO:0000313" key="5">
    <source>
        <dbReference type="EMBL" id="NER13731.1"/>
    </source>
</evidence>
<keyword evidence="6" id="KW-1185">Reference proteome</keyword>
<keyword evidence="2" id="KW-0865">Zymogen</keyword>
<dbReference type="AlphaFoldDB" id="A0A6P0UK37"/>
<evidence type="ECO:0000256" key="3">
    <source>
        <dbReference type="ARBA" id="ARBA00023239"/>
    </source>
</evidence>
<dbReference type="PANTHER" id="PTHR10067:SF6">
    <property type="entry name" value="PHOSPHATIDYLSERINE DECARBOXYLASE PROENZYME, MITOCHONDRIAL"/>
    <property type="match status" value="1"/>
</dbReference>
<dbReference type="EMBL" id="JAABOO010000002">
    <property type="protein sequence ID" value="NER13731.1"/>
    <property type="molecule type" value="Genomic_DNA"/>
</dbReference>
<proteinExistence type="predicted"/>
<comment type="caution">
    <text evidence="5">The sequence shown here is derived from an EMBL/GenBank/DDBJ whole genome shotgun (WGS) entry which is preliminary data.</text>
</comment>
<dbReference type="PANTHER" id="PTHR10067">
    <property type="entry name" value="PHOSPHATIDYLSERINE DECARBOXYLASE"/>
    <property type="match status" value="1"/>
</dbReference>
<keyword evidence="3" id="KW-0456">Lyase</keyword>
<dbReference type="GO" id="GO:0004609">
    <property type="term" value="F:phosphatidylserine decarboxylase activity"/>
    <property type="evidence" value="ECO:0007669"/>
    <property type="project" value="InterPro"/>
</dbReference>
<dbReference type="InterPro" id="IPR003817">
    <property type="entry name" value="PS_Dcarbxylase"/>
</dbReference>
<evidence type="ECO:0000256" key="4">
    <source>
        <dbReference type="ARBA" id="ARBA00023317"/>
    </source>
</evidence>
<sequence length="284" mass="33257">MELPVTTYYSDPHFNVFKVPQWRAYLYTFFSVKLWGNLPSPFQRSISKKYSSLFDSRFSRRIIKAYVRFHYKDPDYLDKFKPPNGKTAYESFQDFFTREFRELPHNPDTFVWPCEGLLCDLGSIKDIPYSRVKCDKRTPDTIFGLDEGHIPDHYTFSNVFLHNKNYHRIHAPIDGKIVRIQHIPGDLVVLRPWIYKHNPSLPAFRNERYNIDIRDEEGKIWYLSIVGGPAVGTVELNKNTKLNARIRKLDDLAAFHLGSTCCMASPLSPRLHRKNTFVEVGATY</sequence>
<reference evidence="5 6" key="1">
    <citation type="submission" date="2020-01" db="EMBL/GenBank/DDBJ databases">
        <title>Leptobacterium flavescens.</title>
        <authorList>
            <person name="Wang G."/>
        </authorList>
    </citation>
    <scope>NUCLEOTIDE SEQUENCE [LARGE SCALE GENOMIC DNA]</scope>
    <source>
        <strain evidence="5 6">KCTC 22160</strain>
    </source>
</reference>
<dbReference type="GO" id="GO:0006646">
    <property type="term" value="P:phosphatidylethanolamine biosynthetic process"/>
    <property type="evidence" value="ECO:0007669"/>
    <property type="project" value="TreeGrafter"/>
</dbReference>
<organism evidence="5 6">
    <name type="scientific">Leptobacterium flavescens</name>
    <dbReference type="NCBI Taxonomy" id="472055"/>
    <lineage>
        <taxon>Bacteria</taxon>
        <taxon>Pseudomonadati</taxon>
        <taxon>Bacteroidota</taxon>
        <taxon>Flavobacteriia</taxon>
        <taxon>Flavobacteriales</taxon>
        <taxon>Flavobacteriaceae</taxon>
        <taxon>Leptobacterium</taxon>
    </lineage>
</organism>
<keyword evidence="1" id="KW-0210">Decarboxylase</keyword>